<name>A0A426RYT4_9ACTN</name>
<proteinExistence type="predicted"/>
<organism evidence="1 2">
    <name type="scientific">Streptomyces griseofuscus</name>
    <dbReference type="NCBI Taxonomy" id="146922"/>
    <lineage>
        <taxon>Bacteria</taxon>
        <taxon>Bacillati</taxon>
        <taxon>Actinomycetota</taxon>
        <taxon>Actinomycetes</taxon>
        <taxon>Kitasatosporales</taxon>
        <taxon>Streptomycetaceae</taxon>
        <taxon>Streptomyces</taxon>
    </lineage>
</organism>
<protein>
    <submittedName>
        <fullName evidence="1">Uncharacterized protein</fullName>
    </submittedName>
</protein>
<evidence type="ECO:0000313" key="2">
    <source>
        <dbReference type="Proteomes" id="UP000276379"/>
    </source>
</evidence>
<evidence type="ECO:0000313" key="1">
    <source>
        <dbReference type="EMBL" id="RRQ81524.1"/>
    </source>
</evidence>
<reference evidence="1 2" key="1">
    <citation type="submission" date="2017-10" db="EMBL/GenBank/DDBJ databases">
        <title>Draft genome of actinobacteria isolated from guarana (Paullinia cupana (Mart.) Ducke.</title>
        <authorList>
            <person name="Siqueira K.A."/>
            <person name="Liotti R.G."/>
            <person name="Mendes T.A."/>
            <person name="Soares M.A."/>
        </authorList>
    </citation>
    <scope>NUCLEOTIDE SEQUENCE [LARGE SCALE GENOMIC DNA]</scope>
    <source>
        <strain evidence="1 2">199</strain>
    </source>
</reference>
<dbReference type="AlphaFoldDB" id="A0A426RYT4"/>
<gene>
    <name evidence="1" type="ORF">CQW44_30450</name>
</gene>
<comment type="caution">
    <text evidence="1">The sequence shown here is derived from an EMBL/GenBank/DDBJ whole genome shotgun (WGS) entry which is preliminary data.</text>
</comment>
<sequence>MTARQLAIGDCDPLWHDWDQLCARDAAEPDIDPRWRDIRHQGLTADQYQRIVDVPVVGDYL</sequence>
<dbReference type="EMBL" id="PDES01000015">
    <property type="protein sequence ID" value="RRQ81524.1"/>
    <property type="molecule type" value="Genomic_DNA"/>
</dbReference>
<dbReference type="RefSeq" id="WP_125214689.1">
    <property type="nucleotide sequence ID" value="NZ_PDES01000015.1"/>
</dbReference>
<keyword evidence="2" id="KW-1185">Reference proteome</keyword>
<accession>A0A426RYT4</accession>
<dbReference type="Proteomes" id="UP000276379">
    <property type="component" value="Unassembled WGS sequence"/>
</dbReference>